<protein>
    <submittedName>
        <fullName evidence="1">Uncharacterized protein</fullName>
    </submittedName>
</protein>
<dbReference type="RefSeq" id="WP_184836552.1">
    <property type="nucleotide sequence ID" value="NZ_JACHMN010000002.1"/>
</dbReference>
<proteinExistence type="predicted"/>
<accession>A0A841BQR3</accession>
<dbReference type="AlphaFoldDB" id="A0A841BQR3"/>
<dbReference type="EMBL" id="JACHMN010000002">
    <property type="protein sequence ID" value="MBB5869728.1"/>
    <property type="molecule type" value="Genomic_DNA"/>
</dbReference>
<name>A0A841BQR3_9ACTN</name>
<gene>
    <name evidence="1" type="ORF">F4553_003107</name>
</gene>
<evidence type="ECO:0000313" key="1">
    <source>
        <dbReference type="EMBL" id="MBB5869728.1"/>
    </source>
</evidence>
<comment type="caution">
    <text evidence="1">The sequence shown here is derived from an EMBL/GenBank/DDBJ whole genome shotgun (WGS) entry which is preliminary data.</text>
</comment>
<organism evidence="1 2">
    <name type="scientific">Allocatelliglobosispora scoriae</name>
    <dbReference type="NCBI Taxonomy" id="643052"/>
    <lineage>
        <taxon>Bacteria</taxon>
        <taxon>Bacillati</taxon>
        <taxon>Actinomycetota</taxon>
        <taxon>Actinomycetes</taxon>
        <taxon>Micromonosporales</taxon>
        <taxon>Micromonosporaceae</taxon>
        <taxon>Allocatelliglobosispora</taxon>
    </lineage>
</organism>
<dbReference type="Proteomes" id="UP000587527">
    <property type="component" value="Unassembled WGS sequence"/>
</dbReference>
<reference evidence="1 2" key="1">
    <citation type="submission" date="2020-08" db="EMBL/GenBank/DDBJ databases">
        <title>Sequencing the genomes of 1000 actinobacteria strains.</title>
        <authorList>
            <person name="Klenk H.-P."/>
        </authorList>
    </citation>
    <scope>NUCLEOTIDE SEQUENCE [LARGE SCALE GENOMIC DNA]</scope>
    <source>
        <strain evidence="1 2">DSM 45362</strain>
    </source>
</reference>
<evidence type="ECO:0000313" key="2">
    <source>
        <dbReference type="Proteomes" id="UP000587527"/>
    </source>
</evidence>
<sequence length="122" mass="13710">MSQMPDQYGPAVREPETKEWFDLVMRCPACLADNVEAGPIGQWYHAVDNGTVQVGSSAHYRCLSCQHTEHVRNWRYACAAHQTDYRPTNAAHLSNALSTAGQITSIAGRQWMQQFVSNLGEW</sequence>
<keyword evidence="2" id="KW-1185">Reference proteome</keyword>